<organism evidence="1 2">
    <name type="scientific">Hebeloma cylindrosporum</name>
    <dbReference type="NCBI Taxonomy" id="76867"/>
    <lineage>
        <taxon>Eukaryota</taxon>
        <taxon>Fungi</taxon>
        <taxon>Dikarya</taxon>
        <taxon>Basidiomycota</taxon>
        <taxon>Agaricomycotina</taxon>
        <taxon>Agaricomycetes</taxon>
        <taxon>Agaricomycetidae</taxon>
        <taxon>Agaricales</taxon>
        <taxon>Agaricineae</taxon>
        <taxon>Hymenogastraceae</taxon>
        <taxon>Hebeloma</taxon>
    </lineage>
</organism>
<dbReference type="EMBL" id="KN831783">
    <property type="protein sequence ID" value="KIM40401.1"/>
    <property type="molecule type" value="Genomic_DNA"/>
</dbReference>
<dbReference type="GO" id="GO:0046933">
    <property type="term" value="F:proton-transporting ATP synthase activity, rotational mechanism"/>
    <property type="evidence" value="ECO:0007669"/>
    <property type="project" value="TreeGrafter"/>
</dbReference>
<evidence type="ECO:0000313" key="2">
    <source>
        <dbReference type="Proteomes" id="UP000053424"/>
    </source>
</evidence>
<keyword evidence="2" id="KW-1185">Reference proteome</keyword>
<gene>
    <name evidence="1" type="ORF">M413DRAFT_446582</name>
</gene>
<reference evidence="1 2" key="1">
    <citation type="submission" date="2014-04" db="EMBL/GenBank/DDBJ databases">
        <authorList>
            <consortium name="DOE Joint Genome Institute"/>
            <person name="Kuo A."/>
            <person name="Gay G."/>
            <person name="Dore J."/>
            <person name="Kohler A."/>
            <person name="Nagy L.G."/>
            <person name="Floudas D."/>
            <person name="Copeland A."/>
            <person name="Barry K.W."/>
            <person name="Cichocki N."/>
            <person name="Veneault-Fourrey C."/>
            <person name="LaButti K."/>
            <person name="Lindquist E.A."/>
            <person name="Lipzen A."/>
            <person name="Lundell T."/>
            <person name="Morin E."/>
            <person name="Murat C."/>
            <person name="Sun H."/>
            <person name="Tunlid A."/>
            <person name="Henrissat B."/>
            <person name="Grigoriev I.V."/>
            <person name="Hibbett D.S."/>
            <person name="Martin F."/>
            <person name="Nordberg H.P."/>
            <person name="Cantor M.N."/>
            <person name="Hua S.X."/>
        </authorList>
    </citation>
    <scope>NUCLEOTIDE SEQUENCE [LARGE SCALE GENOMIC DNA]</scope>
    <source>
        <strain evidence="2">h7</strain>
    </source>
</reference>
<name>A0A0C3C9X7_HEBCY</name>
<protein>
    <recommendedName>
        <fullName evidence="3">ATP synthase subunit J, mitochondrial</fullName>
    </recommendedName>
</protein>
<dbReference type="Pfam" id="PF04911">
    <property type="entry name" value="ATP-synt_J"/>
    <property type="match status" value="1"/>
</dbReference>
<dbReference type="AlphaFoldDB" id="A0A0C3C9X7"/>
<dbReference type="HOGENOM" id="CLU_174950_1_0_1"/>
<accession>A0A0C3C9X7</accession>
<dbReference type="OrthoDB" id="5520611at2759"/>
<reference evidence="2" key="2">
    <citation type="submission" date="2015-01" db="EMBL/GenBank/DDBJ databases">
        <title>Evolutionary Origins and Diversification of the Mycorrhizal Mutualists.</title>
        <authorList>
            <consortium name="DOE Joint Genome Institute"/>
            <consortium name="Mycorrhizal Genomics Consortium"/>
            <person name="Kohler A."/>
            <person name="Kuo A."/>
            <person name="Nagy L.G."/>
            <person name="Floudas D."/>
            <person name="Copeland A."/>
            <person name="Barry K.W."/>
            <person name="Cichocki N."/>
            <person name="Veneault-Fourrey C."/>
            <person name="LaButti K."/>
            <person name="Lindquist E.A."/>
            <person name="Lipzen A."/>
            <person name="Lundell T."/>
            <person name="Morin E."/>
            <person name="Murat C."/>
            <person name="Riley R."/>
            <person name="Ohm R."/>
            <person name="Sun H."/>
            <person name="Tunlid A."/>
            <person name="Henrissat B."/>
            <person name="Grigoriev I.V."/>
            <person name="Hibbett D.S."/>
            <person name="Martin F."/>
        </authorList>
    </citation>
    <scope>NUCLEOTIDE SEQUENCE [LARGE SCALE GENOMIC DNA]</scope>
    <source>
        <strain evidence="2">h7</strain>
    </source>
</reference>
<dbReference type="InterPro" id="IPR006995">
    <property type="entry name" value="ATP_synth_F0_jsu"/>
</dbReference>
<sequence>MAFLGLRKWPTPIVKPLWPFMVAGSFTVYLFAKAQESGIRSAQWRNDARNPYAAELAKESLH</sequence>
<dbReference type="PANTHER" id="PTHR28060">
    <property type="entry name" value="ATP SYNTHASE SUBUNIT J, MITOCHONDRIAL"/>
    <property type="match status" value="1"/>
</dbReference>
<dbReference type="PANTHER" id="PTHR28060:SF1">
    <property type="entry name" value="ATP SYNTHASE SUBUNIT J, MITOCHONDRIAL"/>
    <property type="match status" value="1"/>
</dbReference>
<dbReference type="GO" id="GO:0045259">
    <property type="term" value="C:proton-transporting ATP synthase complex"/>
    <property type="evidence" value="ECO:0007669"/>
    <property type="project" value="InterPro"/>
</dbReference>
<dbReference type="STRING" id="686832.A0A0C3C9X7"/>
<evidence type="ECO:0000313" key="1">
    <source>
        <dbReference type="EMBL" id="KIM40401.1"/>
    </source>
</evidence>
<dbReference type="Proteomes" id="UP000053424">
    <property type="component" value="Unassembled WGS sequence"/>
</dbReference>
<proteinExistence type="predicted"/>
<evidence type="ECO:0008006" key="3">
    <source>
        <dbReference type="Google" id="ProtNLM"/>
    </source>
</evidence>